<feature type="compositionally biased region" description="Basic and acidic residues" evidence="1">
    <location>
        <begin position="1"/>
        <end position="10"/>
    </location>
</feature>
<comment type="caution">
    <text evidence="2">The sequence shown here is derived from an EMBL/GenBank/DDBJ whole genome shotgun (WGS) entry which is preliminary data.</text>
</comment>
<proteinExistence type="predicted"/>
<protein>
    <submittedName>
        <fullName evidence="2">Uncharacterized protein</fullName>
    </submittedName>
</protein>
<feature type="compositionally biased region" description="Basic and acidic residues" evidence="1">
    <location>
        <begin position="22"/>
        <end position="31"/>
    </location>
</feature>
<evidence type="ECO:0000313" key="2">
    <source>
        <dbReference type="EMBL" id="KAJ1156135.1"/>
    </source>
</evidence>
<dbReference type="Proteomes" id="UP001066276">
    <property type="component" value="Chromosome 5"/>
</dbReference>
<reference evidence="2" key="1">
    <citation type="journal article" date="2022" name="bioRxiv">
        <title>Sequencing and chromosome-scale assembly of the giantPleurodeles waltlgenome.</title>
        <authorList>
            <person name="Brown T."/>
            <person name="Elewa A."/>
            <person name="Iarovenko S."/>
            <person name="Subramanian E."/>
            <person name="Araus A.J."/>
            <person name="Petzold A."/>
            <person name="Susuki M."/>
            <person name="Suzuki K.-i.T."/>
            <person name="Hayashi T."/>
            <person name="Toyoda A."/>
            <person name="Oliveira C."/>
            <person name="Osipova E."/>
            <person name="Leigh N.D."/>
            <person name="Simon A."/>
            <person name="Yun M.H."/>
        </authorList>
    </citation>
    <scope>NUCLEOTIDE SEQUENCE</scope>
    <source>
        <strain evidence="2">20211129_DDA</strain>
        <tissue evidence="2">Liver</tissue>
    </source>
</reference>
<accession>A0AAV7RVX7</accession>
<sequence>MVRMAVPDRQKPRRIILPQQRNQRDGGDGGRRVEGAAWGAWLAPDLRDARGAIIRRAFALGDALALRALKNFGGRSRDCAERRSSLWAVSGGLSLLGTVP</sequence>
<evidence type="ECO:0000313" key="3">
    <source>
        <dbReference type="Proteomes" id="UP001066276"/>
    </source>
</evidence>
<dbReference type="AlphaFoldDB" id="A0AAV7RVX7"/>
<dbReference type="EMBL" id="JANPWB010000009">
    <property type="protein sequence ID" value="KAJ1156135.1"/>
    <property type="molecule type" value="Genomic_DNA"/>
</dbReference>
<keyword evidence="3" id="KW-1185">Reference proteome</keyword>
<evidence type="ECO:0000256" key="1">
    <source>
        <dbReference type="SAM" id="MobiDB-lite"/>
    </source>
</evidence>
<name>A0AAV7RVX7_PLEWA</name>
<organism evidence="2 3">
    <name type="scientific">Pleurodeles waltl</name>
    <name type="common">Iberian ribbed newt</name>
    <dbReference type="NCBI Taxonomy" id="8319"/>
    <lineage>
        <taxon>Eukaryota</taxon>
        <taxon>Metazoa</taxon>
        <taxon>Chordata</taxon>
        <taxon>Craniata</taxon>
        <taxon>Vertebrata</taxon>
        <taxon>Euteleostomi</taxon>
        <taxon>Amphibia</taxon>
        <taxon>Batrachia</taxon>
        <taxon>Caudata</taxon>
        <taxon>Salamandroidea</taxon>
        <taxon>Salamandridae</taxon>
        <taxon>Pleurodelinae</taxon>
        <taxon>Pleurodeles</taxon>
    </lineage>
</organism>
<feature type="region of interest" description="Disordered" evidence="1">
    <location>
        <begin position="1"/>
        <end position="31"/>
    </location>
</feature>
<gene>
    <name evidence="2" type="ORF">NDU88_008859</name>
</gene>